<gene>
    <name evidence="9" type="ORF">PZA18_16275</name>
</gene>
<evidence type="ECO:0000256" key="6">
    <source>
        <dbReference type="ARBA" id="ARBA00022989"/>
    </source>
</evidence>
<feature type="transmembrane region" description="Helical" evidence="8">
    <location>
        <begin position="172"/>
        <end position="190"/>
    </location>
</feature>
<keyword evidence="6 8" id="KW-1133">Transmembrane helix</keyword>
<protein>
    <submittedName>
        <fullName evidence="9">AzlC family ABC transporter permease</fullName>
    </submittedName>
</protein>
<evidence type="ECO:0000256" key="5">
    <source>
        <dbReference type="ARBA" id="ARBA00022692"/>
    </source>
</evidence>
<evidence type="ECO:0000313" key="9">
    <source>
        <dbReference type="EMBL" id="MDK2125612.1"/>
    </source>
</evidence>
<dbReference type="Proteomes" id="UP001172778">
    <property type="component" value="Unassembled WGS sequence"/>
</dbReference>
<accession>A0ABT7DZX7</accession>
<comment type="similarity">
    <text evidence="2">Belongs to the AzlC family.</text>
</comment>
<dbReference type="InterPro" id="IPR011606">
    <property type="entry name" value="Brnchd-chn_aa_trnsp_permease"/>
</dbReference>
<reference evidence="9" key="1">
    <citation type="submission" date="2023-03" db="EMBL/GenBank/DDBJ databases">
        <title>Chitinimonas shenzhenensis gen. nov., sp. nov., a novel member of family Burkholderiaceae isolated from activated sludge collected in Shen Zhen, China.</title>
        <authorList>
            <person name="Wang X."/>
        </authorList>
    </citation>
    <scope>NUCLEOTIDE SEQUENCE</scope>
    <source>
        <strain evidence="9">DQS-5</strain>
    </source>
</reference>
<proteinExistence type="inferred from homology"/>
<evidence type="ECO:0000256" key="3">
    <source>
        <dbReference type="ARBA" id="ARBA00022448"/>
    </source>
</evidence>
<keyword evidence="4" id="KW-1003">Cell membrane</keyword>
<keyword evidence="3" id="KW-0813">Transport</keyword>
<dbReference type="PANTHER" id="PTHR34979">
    <property type="entry name" value="INNER MEMBRANE PROTEIN YGAZ"/>
    <property type="match status" value="1"/>
</dbReference>
<feature type="transmembrane region" description="Helical" evidence="8">
    <location>
        <begin position="139"/>
        <end position="160"/>
    </location>
</feature>
<feature type="transmembrane region" description="Helical" evidence="8">
    <location>
        <begin position="74"/>
        <end position="92"/>
    </location>
</feature>
<evidence type="ECO:0000313" key="10">
    <source>
        <dbReference type="Proteomes" id="UP001172778"/>
    </source>
</evidence>
<dbReference type="RefSeq" id="WP_284101919.1">
    <property type="nucleotide sequence ID" value="NZ_JARRAF010000021.1"/>
</dbReference>
<organism evidence="9 10">
    <name type="scientific">Parachitinimonas caeni</name>
    <dbReference type="NCBI Taxonomy" id="3031301"/>
    <lineage>
        <taxon>Bacteria</taxon>
        <taxon>Pseudomonadati</taxon>
        <taxon>Pseudomonadota</taxon>
        <taxon>Betaproteobacteria</taxon>
        <taxon>Neisseriales</taxon>
        <taxon>Chitinibacteraceae</taxon>
        <taxon>Parachitinimonas</taxon>
    </lineage>
</organism>
<keyword evidence="7 8" id="KW-0472">Membrane</keyword>
<comment type="subcellular location">
    <subcellularLocation>
        <location evidence="1">Cell membrane</location>
        <topology evidence="1">Multi-pass membrane protein</topology>
    </subcellularLocation>
</comment>
<evidence type="ECO:0000256" key="4">
    <source>
        <dbReference type="ARBA" id="ARBA00022475"/>
    </source>
</evidence>
<evidence type="ECO:0000256" key="7">
    <source>
        <dbReference type="ARBA" id="ARBA00023136"/>
    </source>
</evidence>
<evidence type="ECO:0000256" key="8">
    <source>
        <dbReference type="SAM" id="Phobius"/>
    </source>
</evidence>
<feature type="transmembrane region" description="Helical" evidence="8">
    <location>
        <begin position="46"/>
        <end position="67"/>
    </location>
</feature>
<keyword evidence="5 8" id="KW-0812">Transmembrane</keyword>
<dbReference type="EMBL" id="JARRAF010000021">
    <property type="protein sequence ID" value="MDK2125612.1"/>
    <property type="molecule type" value="Genomic_DNA"/>
</dbReference>
<sequence length="244" mass="26189">MSDHTSLQASRRSEFLAGARDSLPMLIGAAPFGMIFGALAEQSGVSTLGALAMSALVFAGSSQFIALTLFKGHAALGVIWLTTLIVNLRHALYSVTLLPHVGKLSQRWRLPLAFGLTDETFAVVQHRYNSHDPSPYKHWYYLGSVLAMYSNWQLWTAAGLILGQSVKGLENLGLDFAMVATFVGIVVPMLKTPAMRWAALAAAVVALAAHGLPYKLGLMLAALAGVVTGVWCESRQTPRQDHAG</sequence>
<name>A0ABT7DZX7_9NEIS</name>
<dbReference type="PANTHER" id="PTHR34979:SF1">
    <property type="entry name" value="INNER MEMBRANE PROTEIN YGAZ"/>
    <property type="match status" value="1"/>
</dbReference>
<comment type="caution">
    <text evidence="9">The sequence shown here is derived from an EMBL/GenBank/DDBJ whole genome shotgun (WGS) entry which is preliminary data.</text>
</comment>
<evidence type="ECO:0000256" key="1">
    <source>
        <dbReference type="ARBA" id="ARBA00004651"/>
    </source>
</evidence>
<feature type="transmembrane region" description="Helical" evidence="8">
    <location>
        <begin position="21"/>
        <end position="40"/>
    </location>
</feature>
<evidence type="ECO:0000256" key="2">
    <source>
        <dbReference type="ARBA" id="ARBA00010735"/>
    </source>
</evidence>
<dbReference type="Pfam" id="PF03591">
    <property type="entry name" value="AzlC"/>
    <property type="match status" value="1"/>
</dbReference>
<keyword evidence="10" id="KW-1185">Reference proteome</keyword>